<reference evidence="3" key="1">
    <citation type="submission" date="2015-07" db="EMBL/GenBank/DDBJ databases">
        <title>Complete genome sequence and phylogenetic analysis of Limnochorda pilosa.</title>
        <authorList>
            <person name="Watanabe M."/>
            <person name="Kojima H."/>
            <person name="Fukui M."/>
        </authorList>
    </citation>
    <scope>NUCLEOTIDE SEQUENCE [LARGE SCALE GENOMIC DNA]</scope>
    <source>
        <strain evidence="3">HC45</strain>
    </source>
</reference>
<name>A0A0K2SNS1_LIMPI</name>
<evidence type="ECO:0000313" key="2">
    <source>
        <dbReference type="EMBL" id="BAS28479.1"/>
    </source>
</evidence>
<gene>
    <name evidence="2" type="ORF">LIP_2649</name>
</gene>
<dbReference type="AlphaFoldDB" id="A0A0K2SNS1"/>
<dbReference type="RefSeq" id="WP_068138885.1">
    <property type="nucleotide sequence ID" value="NZ_AP014924.1"/>
</dbReference>
<dbReference type="EMBL" id="AP014924">
    <property type="protein sequence ID" value="BAS28479.1"/>
    <property type="molecule type" value="Genomic_DNA"/>
</dbReference>
<proteinExistence type="predicted"/>
<organism evidence="2 3">
    <name type="scientific">Limnochorda pilosa</name>
    <dbReference type="NCBI Taxonomy" id="1555112"/>
    <lineage>
        <taxon>Bacteria</taxon>
        <taxon>Bacillati</taxon>
        <taxon>Bacillota</taxon>
        <taxon>Limnochordia</taxon>
        <taxon>Limnochordales</taxon>
        <taxon>Limnochordaceae</taxon>
        <taxon>Limnochorda</taxon>
    </lineage>
</organism>
<evidence type="ECO:0000313" key="3">
    <source>
        <dbReference type="Proteomes" id="UP000065807"/>
    </source>
</evidence>
<reference evidence="3" key="2">
    <citation type="journal article" date="2016" name="Int. J. Syst. Evol. Microbiol.">
        <title>Complete genome sequence and cell structure of Limnochorda pilosa, a Gram-negative spore-former within the phylum Firmicutes.</title>
        <authorList>
            <person name="Watanabe M."/>
            <person name="Kojima H."/>
            <person name="Fukui M."/>
        </authorList>
    </citation>
    <scope>NUCLEOTIDE SEQUENCE [LARGE SCALE GENOMIC DNA]</scope>
    <source>
        <strain evidence="3">HC45</strain>
    </source>
</reference>
<sequence length="88" mass="9369">MNERLAGAREPSNLLMPPRDPGPLLAERRALAEGPGAGPPWASVSQLLRRPGGLAEAVLLAEILGAPRVMRPWRPGARHALRAPRIGS</sequence>
<protein>
    <submittedName>
        <fullName evidence="2">Uncharacterized protein</fullName>
    </submittedName>
</protein>
<dbReference type="Proteomes" id="UP000065807">
    <property type="component" value="Chromosome"/>
</dbReference>
<dbReference type="KEGG" id="lpil:LIP_2649"/>
<keyword evidence="3" id="KW-1185">Reference proteome</keyword>
<feature type="region of interest" description="Disordered" evidence="1">
    <location>
        <begin position="1"/>
        <end position="23"/>
    </location>
</feature>
<evidence type="ECO:0000256" key="1">
    <source>
        <dbReference type="SAM" id="MobiDB-lite"/>
    </source>
</evidence>
<dbReference type="STRING" id="1555112.LIP_2649"/>
<accession>A0A0K2SNS1</accession>